<reference evidence="2" key="1">
    <citation type="submission" date="2018-02" db="EMBL/GenBank/DDBJ databases">
        <title>Rhizophora mucronata_Transcriptome.</title>
        <authorList>
            <person name="Meera S.P."/>
            <person name="Sreeshan A."/>
            <person name="Augustine A."/>
        </authorList>
    </citation>
    <scope>NUCLEOTIDE SEQUENCE</scope>
    <source>
        <tissue evidence="2">Leaf</tissue>
    </source>
</reference>
<protein>
    <submittedName>
        <fullName evidence="2">Putative inactive purple acid phosphatase 27</fullName>
    </submittedName>
</protein>
<dbReference type="AlphaFoldDB" id="A0A2P2KD27"/>
<keyword evidence="1" id="KW-1133">Transmembrane helix</keyword>
<name>A0A2P2KD27_RHIMU</name>
<organism evidence="2">
    <name type="scientific">Rhizophora mucronata</name>
    <name type="common">Asiatic mangrove</name>
    <dbReference type="NCBI Taxonomy" id="61149"/>
    <lineage>
        <taxon>Eukaryota</taxon>
        <taxon>Viridiplantae</taxon>
        <taxon>Streptophyta</taxon>
        <taxon>Embryophyta</taxon>
        <taxon>Tracheophyta</taxon>
        <taxon>Spermatophyta</taxon>
        <taxon>Magnoliopsida</taxon>
        <taxon>eudicotyledons</taxon>
        <taxon>Gunneridae</taxon>
        <taxon>Pentapetalae</taxon>
        <taxon>rosids</taxon>
        <taxon>fabids</taxon>
        <taxon>Malpighiales</taxon>
        <taxon>Rhizophoraceae</taxon>
        <taxon>Rhizophora</taxon>
    </lineage>
</organism>
<keyword evidence="1" id="KW-0472">Membrane</keyword>
<accession>A0A2P2KD27</accession>
<evidence type="ECO:0000256" key="1">
    <source>
        <dbReference type="SAM" id="Phobius"/>
    </source>
</evidence>
<keyword evidence="1" id="KW-0812">Transmembrane</keyword>
<evidence type="ECO:0000313" key="2">
    <source>
        <dbReference type="EMBL" id="MBX03609.1"/>
    </source>
</evidence>
<proteinExistence type="predicted"/>
<feature type="transmembrane region" description="Helical" evidence="1">
    <location>
        <begin position="56"/>
        <end position="80"/>
    </location>
</feature>
<feature type="transmembrane region" description="Helical" evidence="1">
    <location>
        <begin position="7"/>
        <end position="28"/>
    </location>
</feature>
<dbReference type="EMBL" id="GGEC01023125">
    <property type="protein sequence ID" value="MBX03609.1"/>
    <property type="molecule type" value="Transcribed_RNA"/>
</dbReference>
<sequence length="81" mass="8841">MEAKIRAALTTVMSFWCFANLVCVWAHGNGLTEQPLAKIAIHNTVLALRDSASVDAYPLVLGLKVSFYMGLCSLTVCYMLS</sequence>